<dbReference type="InterPro" id="IPR027417">
    <property type="entry name" value="P-loop_NTPase"/>
</dbReference>
<dbReference type="AlphaFoldDB" id="A0A845HPT7"/>
<dbReference type="PANTHER" id="PTHR19211:SF14">
    <property type="entry name" value="ATP-BINDING CASSETTE SUB-FAMILY F MEMBER 1"/>
    <property type="match status" value="1"/>
</dbReference>
<gene>
    <name evidence="7" type="ORF">GTP81_28830</name>
</gene>
<evidence type="ECO:0000256" key="4">
    <source>
        <dbReference type="ARBA" id="ARBA00022840"/>
    </source>
</evidence>
<dbReference type="PROSITE" id="PS00211">
    <property type="entry name" value="ABC_TRANSPORTER_1"/>
    <property type="match status" value="1"/>
</dbReference>
<feature type="domain" description="ABC transporter" evidence="6">
    <location>
        <begin position="254"/>
        <end position="467"/>
    </location>
</feature>
<dbReference type="InterPro" id="IPR003439">
    <property type="entry name" value="ABC_transporter-like_ATP-bd"/>
</dbReference>
<evidence type="ECO:0000256" key="3">
    <source>
        <dbReference type="ARBA" id="ARBA00022741"/>
    </source>
</evidence>
<evidence type="ECO:0000259" key="6">
    <source>
        <dbReference type="PROSITE" id="PS50893"/>
    </source>
</evidence>
<name>A0A845HPT7_9BURK</name>
<dbReference type="EMBL" id="WWCV01000091">
    <property type="protein sequence ID" value="MYN20750.1"/>
    <property type="molecule type" value="Genomic_DNA"/>
</dbReference>
<dbReference type="Pfam" id="PF00005">
    <property type="entry name" value="ABC_tran"/>
    <property type="match status" value="2"/>
</dbReference>
<evidence type="ECO:0000313" key="8">
    <source>
        <dbReference type="Proteomes" id="UP000484875"/>
    </source>
</evidence>
<dbReference type="SUPFAM" id="SSF52540">
    <property type="entry name" value="P-loop containing nucleoside triphosphate hydrolases"/>
    <property type="match status" value="2"/>
</dbReference>
<feature type="region of interest" description="Disordered" evidence="5">
    <location>
        <begin position="219"/>
        <end position="238"/>
    </location>
</feature>
<dbReference type="SMART" id="SM00382">
    <property type="entry name" value="AAA"/>
    <property type="match status" value="2"/>
</dbReference>
<keyword evidence="2" id="KW-0677">Repeat</keyword>
<dbReference type="Gene3D" id="3.40.50.300">
    <property type="entry name" value="P-loop containing nucleotide triphosphate hydrolases"/>
    <property type="match status" value="3"/>
</dbReference>
<evidence type="ECO:0000313" key="7">
    <source>
        <dbReference type="EMBL" id="MYN20750.1"/>
    </source>
</evidence>
<organism evidence="7 8">
    <name type="scientific">Duganella vulcania</name>
    <dbReference type="NCBI Taxonomy" id="2692166"/>
    <lineage>
        <taxon>Bacteria</taxon>
        <taxon>Pseudomonadati</taxon>
        <taxon>Pseudomonadota</taxon>
        <taxon>Betaproteobacteria</taxon>
        <taxon>Burkholderiales</taxon>
        <taxon>Oxalobacteraceae</taxon>
        <taxon>Telluria group</taxon>
        <taxon>Duganella</taxon>
    </lineage>
</organism>
<keyword evidence="3" id="KW-0547">Nucleotide-binding</keyword>
<protein>
    <submittedName>
        <fullName evidence="7">ATP-binding cassette domain-containing protein</fullName>
    </submittedName>
</protein>
<dbReference type="Pfam" id="PF13304">
    <property type="entry name" value="AAA_21"/>
    <property type="match status" value="1"/>
</dbReference>
<evidence type="ECO:0000256" key="5">
    <source>
        <dbReference type="SAM" id="MobiDB-lite"/>
    </source>
</evidence>
<keyword evidence="1" id="KW-1003">Cell membrane</keyword>
<dbReference type="PANTHER" id="PTHR19211">
    <property type="entry name" value="ATP-BINDING TRANSPORT PROTEIN-RELATED"/>
    <property type="match status" value="1"/>
</dbReference>
<reference evidence="7 8" key="1">
    <citation type="submission" date="2019-12" db="EMBL/GenBank/DDBJ databases">
        <title>Novel species isolated from a subtropical stream in China.</title>
        <authorList>
            <person name="Lu H."/>
        </authorList>
    </citation>
    <scope>NUCLEOTIDE SEQUENCE [LARGE SCALE GENOMIC DNA]</scope>
    <source>
        <strain evidence="7 8">FT107W</strain>
    </source>
</reference>
<proteinExistence type="predicted"/>
<feature type="domain" description="ABC transporter" evidence="6">
    <location>
        <begin position="4"/>
        <end position="177"/>
    </location>
</feature>
<keyword evidence="1" id="KW-0472">Membrane</keyword>
<dbReference type="GO" id="GO:0005524">
    <property type="term" value="F:ATP binding"/>
    <property type="evidence" value="ECO:0007669"/>
    <property type="project" value="UniProtKB-KW"/>
</dbReference>
<sequence>MSMIQLQGLGLAFPHKICFSAFNASVEWGQRIAIVGDNGSGKSSLLKLLGGLFDPAEGSVHASPGLGIGYLAQVQHGDQQLSGGQRVNRALSAALASASDLLLLDEPTNHLDADNKRSLARMLKAFYGAVILVTHDEALMDQVCDTIWSIRSGTIEVFTGKYSDYLAERQRQHASLEKQLSAIALARQNTHHALMQEQERASRARERGVKNIENRRWPTVKSPTKLGRGNTTTGRKQADIKEHKLQLLEQMEALRTDPVIMPRFHLDAAPSPRHTVLQISNGAAGYAQPVLQGIHLHLERGEKLVLQGANGSGKSTLAQAIMGAADVTRSGDWFTPPPDEIGYLDQHYANIDPDHTVLQALQSVVPAWDATALRGHLSDFLFRHNDMVHARVAVLSGGERARLSLACIAAKPPALLILDEITNNLDMRMRRHVIEVVRAYPGALVLISHDENFLRQIDAHQTFQLAG</sequence>
<dbReference type="InterPro" id="IPR050611">
    <property type="entry name" value="ABCF"/>
</dbReference>
<dbReference type="InterPro" id="IPR003593">
    <property type="entry name" value="AAA+_ATPase"/>
</dbReference>
<dbReference type="GO" id="GO:0016887">
    <property type="term" value="F:ATP hydrolysis activity"/>
    <property type="evidence" value="ECO:0007669"/>
    <property type="project" value="InterPro"/>
</dbReference>
<keyword evidence="8" id="KW-1185">Reference proteome</keyword>
<evidence type="ECO:0000256" key="2">
    <source>
        <dbReference type="ARBA" id="ARBA00022737"/>
    </source>
</evidence>
<evidence type="ECO:0000256" key="1">
    <source>
        <dbReference type="ARBA" id="ARBA00022475"/>
    </source>
</evidence>
<dbReference type="InterPro" id="IPR017871">
    <property type="entry name" value="ABC_transporter-like_CS"/>
</dbReference>
<accession>A0A845HPT7</accession>
<comment type="caution">
    <text evidence="7">The sequence shown here is derived from an EMBL/GenBank/DDBJ whole genome shotgun (WGS) entry which is preliminary data.</text>
</comment>
<dbReference type="RefSeq" id="WP_161093019.1">
    <property type="nucleotide sequence ID" value="NZ_WWCV01000091.1"/>
</dbReference>
<dbReference type="InterPro" id="IPR003959">
    <property type="entry name" value="ATPase_AAA_core"/>
</dbReference>
<dbReference type="PROSITE" id="PS50893">
    <property type="entry name" value="ABC_TRANSPORTER_2"/>
    <property type="match status" value="2"/>
</dbReference>
<keyword evidence="4 7" id="KW-0067">ATP-binding</keyword>
<dbReference type="Proteomes" id="UP000484875">
    <property type="component" value="Unassembled WGS sequence"/>
</dbReference>
<dbReference type="CDD" id="cd03221">
    <property type="entry name" value="ABCF_EF-3"/>
    <property type="match status" value="1"/>
</dbReference>